<keyword evidence="4" id="KW-0539">Nucleus</keyword>
<evidence type="ECO:0000313" key="9">
    <source>
        <dbReference type="Proteomes" id="UP000015104"/>
    </source>
</evidence>
<dbReference type="SMART" id="SM00361">
    <property type="entry name" value="RRM_1"/>
    <property type="match status" value="3"/>
</dbReference>
<reference evidence="9" key="1">
    <citation type="submission" date="2011-08" db="EMBL/GenBank/DDBJ databases">
        <authorList>
            <person name="Rombauts S."/>
        </authorList>
    </citation>
    <scope>NUCLEOTIDE SEQUENCE</scope>
    <source>
        <strain evidence="9">London</strain>
    </source>
</reference>
<dbReference type="Proteomes" id="UP000015104">
    <property type="component" value="Unassembled WGS sequence"/>
</dbReference>
<dbReference type="AlphaFoldDB" id="T1L1H2"/>
<name>T1L1H2_TETUR</name>
<reference evidence="8" key="2">
    <citation type="submission" date="2015-06" db="UniProtKB">
        <authorList>
            <consortium name="EnsemblMetazoa"/>
        </authorList>
    </citation>
    <scope>IDENTIFICATION</scope>
</reference>
<comment type="subcellular location">
    <subcellularLocation>
        <location evidence="1">Nucleus</location>
    </subcellularLocation>
</comment>
<protein>
    <recommendedName>
        <fullName evidence="7">RRM domain-containing protein</fullName>
    </recommendedName>
</protein>
<dbReference type="HOGENOM" id="CLU_008479_0_0_1"/>
<dbReference type="InterPro" id="IPR000504">
    <property type="entry name" value="RRM_dom"/>
</dbReference>
<feature type="domain" description="RRM" evidence="7">
    <location>
        <begin position="713"/>
        <end position="793"/>
    </location>
</feature>
<accession>T1L1H2</accession>
<feature type="domain" description="RRM" evidence="7">
    <location>
        <begin position="13"/>
        <end position="90"/>
    </location>
</feature>
<dbReference type="InterPro" id="IPR035979">
    <property type="entry name" value="RBD_domain_sf"/>
</dbReference>
<dbReference type="EnsemblMetazoa" id="tetur31g01750.1">
    <property type="protein sequence ID" value="tetur31g01750.1"/>
    <property type="gene ID" value="tetur31g01750"/>
</dbReference>
<evidence type="ECO:0000256" key="6">
    <source>
        <dbReference type="SAM" id="MobiDB-lite"/>
    </source>
</evidence>
<dbReference type="eggNOG" id="KOG0110">
    <property type="taxonomic scope" value="Eukaryota"/>
</dbReference>
<dbReference type="STRING" id="32264.T1L1H2"/>
<evidence type="ECO:0000256" key="1">
    <source>
        <dbReference type="ARBA" id="ARBA00004123"/>
    </source>
</evidence>
<dbReference type="Pfam" id="PF00076">
    <property type="entry name" value="RRM_1"/>
    <property type="match status" value="4"/>
</dbReference>
<feature type="domain" description="RRM" evidence="7">
    <location>
        <begin position="305"/>
        <end position="383"/>
    </location>
</feature>
<dbReference type="CDD" id="cd12318">
    <property type="entry name" value="RRM5_RBM19_like"/>
    <property type="match status" value="1"/>
</dbReference>
<feature type="region of interest" description="Disordered" evidence="6">
    <location>
        <begin position="97"/>
        <end position="131"/>
    </location>
</feature>
<dbReference type="GO" id="GO:0003729">
    <property type="term" value="F:mRNA binding"/>
    <property type="evidence" value="ECO:0007669"/>
    <property type="project" value="TreeGrafter"/>
</dbReference>
<feature type="compositionally biased region" description="Basic and acidic residues" evidence="6">
    <location>
        <begin position="169"/>
        <end position="180"/>
    </location>
</feature>
<organism evidence="8 9">
    <name type="scientific">Tetranychus urticae</name>
    <name type="common">Two-spotted spider mite</name>
    <dbReference type="NCBI Taxonomy" id="32264"/>
    <lineage>
        <taxon>Eukaryota</taxon>
        <taxon>Metazoa</taxon>
        <taxon>Ecdysozoa</taxon>
        <taxon>Arthropoda</taxon>
        <taxon>Chelicerata</taxon>
        <taxon>Arachnida</taxon>
        <taxon>Acari</taxon>
        <taxon>Acariformes</taxon>
        <taxon>Trombidiformes</taxon>
        <taxon>Prostigmata</taxon>
        <taxon>Eleutherengona</taxon>
        <taxon>Raphignathae</taxon>
        <taxon>Tetranychoidea</taxon>
        <taxon>Tetranychidae</taxon>
        <taxon>Tetranychus</taxon>
    </lineage>
</organism>
<dbReference type="SMART" id="SM00360">
    <property type="entry name" value="RRM"/>
    <property type="match status" value="6"/>
</dbReference>
<evidence type="ECO:0000256" key="5">
    <source>
        <dbReference type="PROSITE-ProRule" id="PRU00176"/>
    </source>
</evidence>
<evidence type="ECO:0000256" key="2">
    <source>
        <dbReference type="ARBA" id="ARBA00022737"/>
    </source>
</evidence>
<dbReference type="SUPFAM" id="SSF54928">
    <property type="entry name" value="RNA-binding domain, RBD"/>
    <property type="match status" value="4"/>
</dbReference>
<dbReference type="PROSITE" id="PS50102">
    <property type="entry name" value="RRM"/>
    <property type="match status" value="4"/>
</dbReference>
<keyword evidence="9" id="KW-1185">Reference proteome</keyword>
<feature type="region of interest" description="Disordered" evidence="6">
    <location>
        <begin position="169"/>
        <end position="200"/>
    </location>
</feature>
<feature type="compositionally biased region" description="Basic and acidic residues" evidence="6">
    <location>
        <begin position="572"/>
        <end position="601"/>
    </location>
</feature>
<feature type="domain" description="RRM" evidence="7">
    <location>
        <begin position="608"/>
        <end position="689"/>
    </location>
</feature>
<proteinExistence type="predicted"/>
<dbReference type="PANTHER" id="PTHR48039">
    <property type="entry name" value="RNA-BINDING MOTIF PROTEIN 14B"/>
    <property type="match status" value="1"/>
</dbReference>
<dbReference type="PANTHER" id="PTHR48039:SF5">
    <property type="entry name" value="RNA-BINDING PROTEIN 28"/>
    <property type="match status" value="1"/>
</dbReference>
<dbReference type="GO" id="GO:0005730">
    <property type="term" value="C:nucleolus"/>
    <property type="evidence" value="ECO:0007669"/>
    <property type="project" value="TreeGrafter"/>
</dbReference>
<dbReference type="InterPro" id="IPR051945">
    <property type="entry name" value="RRM_MRD1_RNA_proc_ribogen"/>
</dbReference>
<dbReference type="InterPro" id="IPR012677">
    <property type="entry name" value="Nucleotide-bd_a/b_plait_sf"/>
</dbReference>
<evidence type="ECO:0000256" key="3">
    <source>
        <dbReference type="ARBA" id="ARBA00022884"/>
    </source>
</evidence>
<dbReference type="InterPro" id="IPR034423">
    <property type="entry name" value="RBM19_RRM5"/>
</dbReference>
<dbReference type="InterPro" id="IPR003954">
    <property type="entry name" value="RRM_euk-type"/>
</dbReference>
<dbReference type="EMBL" id="CAEY01000898">
    <property type="status" value="NOT_ANNOTATED_CDS"/>
    <property type="molecule type" value="Genomic_DNA"/>
</dbReference>
<dbReference type="Gene3D" id="3.30.70.330">
    <property type="match status" value="6"/>
</dbReference>
<sequence>MTETEPPSDCPTSRLVVKNLPNSITGDKLSKLFSTEAEITDLQLKFKKNGKFRNFAFVGYKTEDAAARAKEAMDNTCIGRCKISVEFCRKLYDHQSDSKSAGSAKKDKNKQKQKQVKAVESTEKEEDENDVKDSILSEYKQLEKDPEFVEFVQTQRNIGSSKKKIWENDDVKNTNEDSDKKKPKKEKKQKEIKPNKPSVKGTFKNTIKLKRFPIDKCKKRFIKEFLNPLKPISIRVAPKQKGIAYASFKTEEEVIKALGKNRSVYSGHLVTVLKYEVKDDEPEKPSNPKGRVEKQVSEDVLVETGRIFVRNLYYQCKEEDLEKLFNKYGPIAEVHLPIDSETKKIKGFGFVAFVFPEHAIKAFNELDGTIFQGRTLHLIPGEMKTGGEGVHLESKSSFKKGKELENKTNASKGFNWNSLFLNFNAISDLISERYDVKKSQLLMEGKPSESIPVRMALAETQIVTETAKYLSENGVKLNAFHNSRSPRSKTVFLIKNLPAKTDIDELKKLVEQFGTVKRIILPPFAVTALVEADNPVEARTMFSRLAYSNFHLVPLYLEWAPMDVFGSTDPDNSEKDQHETKDLPEKTNHTEKQSEISKPLDEPCEEETTILVKGLNFSTDEENLKEHFMKCGKIHKVTISRKKAADGSLKSMGFGFVQFYQRKAAQKAMKSLQNSVLDNFTLTLQLSRVQKDKSEVIKAEKEKKTMIQTQNGAKILVRNIPFEAVDKDIEQLFEAFGQLKFVRLPKKLAGTGNHRGFGFVEFINKEDAARAFDALSLSTHLLGRRLVLEWAAKESDDNEHHESLEEASRKMKYYIDKEPTNEEYG</sequence>
<evidence type="ECO:0000259" key="7">
    <source>
        <dbReference type="PROSITE" id="PS50102"/>
    </source>
</evidence>
<evidence type="ECO:0000313" key="8">
    <source>
        <dbReference type="EnsemblMetazoa" id="tetur31g01750.1"/>
    </source>
</evidence>
<evidence type="ECO:0000256" key="4">
    <source>
        <dbReference type="ARBA" id="ARBA00023242"/>
    </source>
</evidence>
<keyword evidence="2" id="KW-0677">Repeat</keyword>
<feature type="region of interest" description="Disordered" evidence="6">
    <location>
        <begin position="568"/>
        <end position="603"/>
    </location>
</feature>
<keyword evidence="3 5" id="KW-0694">RNA-binding</keyword>